<dbReference type="Proteomes" id="UP000050509">
    <property type="component" value="Unassembled WGS sequence"/>
</dbReference>
<organism evidence="9 10">
    <name type="scientific">Kouleothrix aurantiaca</name>
    <dbReference type="NCBI Taxonomy" id="186479"/>
    <lineage>
        <taxon>Bacteria</taxon>
        <taxon>Bacillati</taxon>
        <taxon>Chloroflexota</taxon>
        <taxon>Chloroflexia</taxon>
        <taxon>Chloroflexales</taxon>
        <taxon>Roseiflexineae</taxon>
        <taxon>Roseiflexaceae</taxon>
        <taxon>Kouleothrix</taxon>
    </lineage>
</organism>
<accession>A0A0P9CTM1</accession>
<evidence type="ECO:0000256" key="6">
    <source>
        <dbReference type="ARBA" id="ARBA00023136"/>
    </source>
</evidence>
<dbReference type="Gene3D" id="1.10.3720.10">
    <property type="entry name" value="MetI-like"/>
    <property type="match status" value="1"/>
</dbReference>
<keyword evidence="2 7" id="KW-0813">Transport</keyword>
<gene>
    <name evidence="9" type="ORF">SE17_32915</name>
</gene>
<dbReference type="PANTHER" id="PTHR43163">
    <property type="entry name" value="DIPEPTIDE TRANSPORT SYSTEM PERMEASE PROTEIN DPPB-RELATED"/>
    <property type="match status" value="1"/>
</dbReference>
<proteinExistence type="inferred from homology"/>
<dbReference type="PROSITE" id="PS50928">
    <property type="entry name" value="ABC_TM1"/>
    <property type="match status" value="1"/>
</dbReference>
<dbReference type="Pfam" id="PF00528">
    <property type="entry name" value="BPD_transp_1"/>
    <property type="match status" value="1"/>
</dbReference>
<keyword evidence="10" id="KW-1185">Reference proteome</keyword>
<keyword evidence="5 7" id="KW-1133">Transmembrane helix</keyword>
<sequence length="270" mass="29175">MFQYLSRRVLTAIPVLIGVMLVTFAMARMIPGGPCVAMLGEKARPETCARFNAEKGFDRPIPVQLAVYVRDVVTGDLGTSIRFNRAVTQIIVERLPLTMELGMVALLIATLVGVPAGIISAIRRNSAIDVGTMVGANIGVSMPVFWLGLMLAYVFAIVLKGTPFQLPPSGRLSAGVTSTPFFEVLGWSAPKGSFRLSLLQFIANFYLFNSIITGQWNVFGDAVKHLLLPSVALATIPMSIIARMTRASMLDVLGRDYVRTARAKGLASVK</sequence>
<evidence type="ECO:0000256" key="4">
    <source>
        <dbReference type="ARBA" id="ARBA00022692"/>
    </source>
</evidence>
<evidence type="ECO:0000313" key="9">
    <source>
        <dbReference type="EMBL" id="KPV49391.1"/>
    </source>
</evidence>
<dbReference type="PANTHER" id="PTHR43163:SF6">
    <property type="entry name" value="DIPEPTIDE TRANSPORT SYSTEM PERMEASE PROTEIN DPPB-RELATED"/>
    <property type="match status" value="1"/>
</dbReference>
<dbReference type="EMBL" id="LJCR01002002">
    <property type="protein sequence ID" value="KPV49391.1"/>
    <property type="molecule type" value="Genomic_DNA"/>
</dbReference>
<evidence type="ECO:0000256" key="3">
    <source>
        <dbReference type="ARBA" id="ARBA00022475"/>
    </source>
</evidence>
<dbReference type="InterPro" id="IPR045621">
    <property type="entry name" value="BPD_transp_1_N"/>
</dbReference>
<dbReference type="GO" id="GO:0055085">
    <property type="term" value="P:transmembrane transport"/>
    <property type="evidence" value="ECO:0007669"/>
    <property type="project" value="InterPro"/>
</dbReference>
<dbReference type="Pfam" id="PF19300">
    <property type="entry name" value="BPD_transp_1_N"/>
    <property type="match status" value="1"/>
</dbReference>
<comment type="caution">
    <text evidence="9">The sequence shown here is derived from an EMBL/GenBank/DDBJ whole genome shotgun (WGS) entry which is preliminary data.</text>
</comment>
<evidence type="ECO:0000259" key="8">
    <source>
        <dbReference type="PROSITE" id="PS50928"/>
    </source>
</evidence>
<dbReference type="SUPFAM" id="SSF161098">
    <property type="entry name" value="MetI-like"/>
    <property type="match status" value="1"/>
</dbReference>
<keyword evidence="6 7" id="KW-0472">Membrane</keyword>
<evidence type="ECO:0000256" key="7">
    <source>
        <dbReference type="RuleBase" id="RU363032"/>
    </source>
</evidence>
<dbReference type="AlphaFoldDB" id="A0A0P9CTM1"/>
<feature type="transmembrane region" description="Helical" evidence="7">
    <location>
        <begin position="101"/>
        <end position="122"/>
    </location>
</feature>
<keyword evidence="3" id="KW-1003">Cell membrane</keyword>
<dbReference type="InterPro" id="IPR000515">
    <property type="entry name" value="MetI-like"/>
</dbReference>
<feature type="transmembrane region" description="Helical" evidence="7">
    <location>
        <begin position="201"/>
        <end position="219"/>
    </location>
</feature>
<feature type="transmembrane region" description="Helical" evidence="7">
    <location>
        <begin position="9"/>
        <end position="30"/>
    </location>
</feature>
<dbReference type="InterPro" id="IPR035906">
    <property type="entry name" value="MetI-like_sf"/>
</dbReference>
<comment type="similarity">
    <text evidence="7">Belongs to the binding-protein-dependent transport system permease family.</text>
</comment>
<comment type="subcellular location">
    <subcellularLocation>
        <location evidence="1 7">Cell membrane</location>
        <topology evidence="1 7">Multi-pass membrane protein</topology>
    </subcellularLocation>
</comment>
<feature type="transmembrane region" description="Helical" evidence="7">
    <location>
        <begin position="134"/>
        <end position="159"/>
    </location>
</feature>
<dbReference type="CDD" id="cd06261">
    <property type="entry name" value="TM_PBP2"/>
    <property type="match status" value="1"/>
</dbReference>
<evidence type="ECO:0000313" key="10">
    <source>
        <dbReference type="Proteomes" id="UP000050509"/>
    </source>
</evidence>
<protein>
    <submittedName>
        <fullName evidence="9">Peptide ABC transporter permease</fullName>
    </submittedName>
</protein>
<name>A0A0P9CTM1_9CHLR</name>
<feature type="domain" description="ABC transmembrane type-1" evidence="8">
    <location>
        <begin position="95"/>
        <end position="270"/>
    </location>
</feature>
<dbReference type="GO" id="GO:0005886">
    <property type="term" value="C:plasma membrane"/>
    <property type="evidence" value="ECO:0007669"/>
    <property type="project" value="UniProtKB-SubCell"/>
</dbReference>
<evidence type="ECO:0000256" key="1">
    <source>
        <dbReference type="ARBA" id="ARBA00004651"/>
    </source>
</evidence>
<keyword evidence="4 7" id="KW-0812">Transmembrane</keyword>
<evidence type="ECO:0000256" key="5">
    <source>
        <dbReference type="ARBA" id="ARBA00022989"/>
    </source>
</evidence>
<evidence type="ECO:0000256" key="2">
    <source>
        <dbReference type="ARBA" id="ARBA00022448"/>
    </source>
</evidence>
<feature type="non-terminal residue" evidence="9">
    <location>
        <position position="270"/>
    </location>
</feature>
<feature type="transmembrane region" description="Helical" evidence="7">
    <location>
        <begin position="225"/>
        <end position="245"/>
    </location>
</feature>
<reference evidence="9 10" key="1">
    <citation type="submission" date="2015-09" db="EMBL/GenBank/DDBJ databases">
        <title>Draft genome sequence of Kouleothrix aurantiaca JCM 19913.</title>
        <authorList>
            <person name="Hemp J."/>
        </authorList>
    </citation>
    <scope>NUCLEOTIDE SEQUENCE [LARGE SCALE GENOMIC DNA]</scope>
    <source>
        <strain evidence="9 10">COM-B</strain>
    </source>
</reference>